<keyword evidence="3" id="KW-0597">Phosphoprotein</keyword>
<evidence type="ECO:0000313" key="6">
    <source>
        <dbReference type="EnsemblPlants" id="AET2Gv20685200.11"/>
    </source>
</evidence>
<reference evidence="6" key="5">
    <citation type="journal article" date="2021" name="G3 (Bethesda)">
        <title>Aegilops tauschii genome assembly Aet v5.0 features greater sequence contiguity and improved annotation.</title>
        <authorList>
            <person name="Wang L."/>
            <person name="Zhu T."/>
            <person name="Rodriguez J.C."/>
            <person name="Deal K.R."/>
            <person name="Dubcovsky J."/>
            <person name="McGuire P.E."/>
            <person name="Lux T."/>
            <person name="Spannagl M."/>
            <person name="Mayer K.F.X."/>
            <person name="Baldrich P."/>
            <person name="Meyers B.C."/>
            <person name="Huo N."/>
            <person name="Gu Y.Q."/>
            <person name="Zhou H."/>
            <person name="Devos K.M."/>
            <person name="Bennetzen J.L."/>
            <person name="Unver T."/>
            <person name="Budak H."/>
            <person name="Gulick P.J."/>
            <person name="Galiba G."/>
            <person name="Kalapos B."/>
            <person name="Nelson D.R."/>
            <person name="Li P."/>
            <person name="You F.M."/>
            <person name="Luo M.C."/>
            <person name="Dvorak J."/>
        </authorList>
    </citation>
    <scope>NUCLEOTIDE SEQUENCE [LARGE SCALE GENOMIC DNA]</scope>
    <source>
        <strain evidence="6">cv. AL8/78</strain>
    </source>
</reference>
<accession>A0A453BZB8</accession>
<evidence type="ECO:0000256" key="3">
    <source>
        <dbReference type="ARBA" id="ARBA00022553"/>
    </source>
</evidence>
<name>A0A453BZB8_AEGTS</name>
<dbReference type="PANTHER" id="PTHR11098:SF23">
    <property type="entry name" value="NICOTINATE PHOSPHORIBOSYLTRANSFERASE"/>
    <property type="match status" value="1"/>
</dbReference>
<comment type="pathway">
    <text evidence="1">Cofactor biosynthesis; NAD(+) biosynthesis; nicotinate D-ribonucleotide from nicotinate: step 1/1.</text>
</comment>
<evidence type="ECO:0000256" key="1">
    <source>
        <dbReference type="ARBA" id="ARBA00004952"/>
    </source>
</evidence>
<dbReference type="InterPro" id="IPR007229">
    <property type="entry name" value="Nic_PRibTrfase-Fam"/>
</dbReference>
<evidence type="ECO:0000256" key="5">
    <source>
        <dbReference type="ARBA" id="ARBA00022642"/>
    </source>
</evidence>
<evidence type="ECO:0000256" key="2">
    <source>
        <dbReference type="ARBA" id="ARBA00013236"/>
    </source>
</evidence>
<keyword evidence="5" id="KW-0662">Pyridine nucleotide biosynthesis</keyword>
<sequence length="83" mass="9104">ARHRHVAGKSKVLMEFGLRRAQQGPDGAISASKYCFMGGFDATSNVLAGHLFGIPLRGTHSHAYVSSYMSLDEIPDRTLRNKD</sequence>
<dbReference type="UniPathway" id="UPA00253">
    <property type="reaction ID" value="UER00457"/>
</dbReference>
<dbReference type="AlphaFoldDB" id="A0A453BZB8"/>
<evidence type="ECO:0000256" key="4">
    <source>
        <dbReference type="ARBA" id="ARBA00022598"/>
    </source>
</evidence>
<keyword evidence="7" id="KW-1185">Reference proteome</keyword>
<dbReference type="Proteomes" id="UP000015105">
    <property type="component" value="Chromosome 2D"/>
</dbReference>
<proteinExistence type="predicted"/>
<reference evidence="7" key="2">
    <citation type="journal article" date="2017" name="Nat. Plants">
        <title>The Aegilops tauschii genome reveals multiple impacts of transposons.</title>
        <authorList>
            <person name="Zhao G."/>
            <person name="Zou C."/>
            <person name="Li K."/>
            <person name="Wang K."/>
            <person name="Li T."/>
            <person name="Gao L."/>
            <person name="Zhang X."/>
            <person name="Wang H."/>
            <person name="Yang Z."/>
            <person name="Liu X."/>
            <person name="Jiang W."/>
            <person name="Mao L."/>
            <person name="Kong X."/>
            <person name="Jiao Y."/>
            <person name="Jia J."/>
        </authorList>
    </citation>
    <scope>NUCLEOTIDE SEQUENCE [LARGE SCALE GENOMIC DNA]</scope>
    <source>
        <strain evidence="7">cv. AL8/78</strain>
    </source>
</reference>
<dbReference type="InterPro" id="IPR036068">
    <property type="entry name" value="Nicotinate_pribotase-like_C"/>
</dbReference>
<keyword evidence="4" id="KW-0436">Ligase</keyword>
<organism evidence="6 7">
    <name type="scientific">Aegilops tauschii subsp. strangulata</name>
    <name type="common">Goatgrass</name>
    <dbReference type="NCBI Taxonomy" id="200361"/>
    <lineage>
        <taxon>Eukaryota</taxon>
        <taxon>Viridiplantae</taxon>
        <taxon>Streptophyta</taxon>
        <taxon>Embryophyta</taxon>
        <taxon>Tracheophyta</taxon>
        <taxon>Spermatophyta</taxon>
        <taxon>Magnoliopsida</taxon>
        <taxon>Liliopsida</taxon>
        <taxon>Poales</taxon>
        <taxon>Poaceae</taxon>
        <taxon>BOP clade</taxon>
        <taxon>Pooideae</taxon>
        <taxon>Triticodae</taxon>
        <taxon>Triticeae</taxon>
        <taxon>Triticinae</taxon>
        <taxon>Aegilops</taxon>
    </lineage>
</organism>
<dbReference type="EC" id="6.3.4.21" evidence="2"/>
<protein>
    <recommendedName>
        <fullName evidence="2">nicotinate phosphoribosyltransferase</fullName>
        <ecNumber evidence="2">6.3.4.21</ecNumber>
    </recommendedName>
</protein>
<reference evidence="6" key="3">
    <citation type="journal article" date="2017" name="Nature">
        <title>Genome sequence of the progenitor of the wheat D genome Aegilops tauschii.</title>
        <authorList>
            <person name="Luo M.C."/>
            <person name="Gu Y.Q."/>
            <person name="Puiu D."/>
            <person name="Wang H."/>
            <person name="Twardziok S.O."/>
            <person name="Deal K.R."/>
            <person name="Huo N."/>
            <person name="Zhu T."/>
            <person name="Wang L."/>
            <person name="Wang Y."/>
            <person name="McGuire P.E."/>
            <person name="Liu S."/>
            <person name="Long H."/>
            <person name="Ramasamy R.K."/>
            <person name="Rodriguez J.C."/>
            <person name="Van S.L."/>
            <person name="Yuan L."/>
            <person name="Wang Z."/>
            <person name="Xia Z."/>
            <person name="Xiao L."/>
            <person name="Anderson O.D."/>
            <person name="Ouyang S."/>
            <person name="Liang Y."/>
            <person name="Zimin A.V."/>
            <person name="Pertea G."/>
            <person name="Qi P."/>
            <person name="Bennetzen J.L."/>
            <person name="Dai X."/>
            <person name="Dawson M.W."/>
            <person name="Muller H.G."/>
            <person name="Kugler K."/>
            <person name="Rivarola-Duarte L."/>
            <person name="Spannagl M."/>
            <person name="Mayer K.F.X."/>
            <person name="Lu F.H."/>
            <person name="Bevan M.W."/>
            <person name="Leroy P."/>
            <person name="Li P."/>
            <person name="You F.M."/>
            <person name="Sun Q."/>
            <person name="Liu Z."/>
            <person name="Lyons E."/>
            <person name="Wicker T."/>
            <person name="Salzberg S.L."/>
            <person name="Devos K.M."/>
            <person name="Dvorak J."/>
        </authorList>
    </citation>
    <scope>NUCLEOTIDE SEQUENCE [LARGE SCALE GENOMIC DNA]</scope>
    <source>
        <strain evidence="6">cv. AL8/78</strain>
    </source>
</reference>
<dbReference type="EnsemblPlants" id="AET2Gv20685200.11">
    <property type="protein sequence ID" value="AET2Gv20685200.11"/>
    <property type="gene ID" value="AET2Gv20685200"/>
</dbReference>
<dbReference type="GO" id="GO:0034355">
    <property type="term" value="P:NAD+ biosynthetic process via the salvage pathway"/>
    <property type="evidence" value="ECO:0007669"/>
    <property type="project" value="TreeGrafter"/>
</dbReference>
<dbReference type="GO" id="GO:0005829">
    <property type="term" value="C:cytosol"/>
    <property type="evidence" value="ECO:0007669"/>
    <property type="project" value="TreeGrafter"/>
</dbReference>
<dbReference type="SUPFAM" id="SSF51690">
    <property type="entry name" value="Nicotinate/Quinolinate PRTase C-terminal domain-like"/>
    <property type="match status" value="1"/>
</dbReference>
<evidence type="ECO:0000313" key="7">
    <source>
        <dbReference type="Proteomes" id="UP000015105"/>
    </source>
</evidence>
<dbReference type="GO" id="GO:0004516">
    <property type="term" value="F:nicotinate phosphoribosyltransferase activity"/>
    <property type="evidence" value="ECO:0007669"/>
    <property type="project" value="UniProtKB-EC"/>
</dbReference>
<dbReference type="Gramene" id="AET2Gv20685200.11">
    <property type="protein sequence ID" value="AET2Gv20685200.11"/>
    <property type="gene ID" value="AET2Gv20685200"/>
</dbReference>
<reference evidence="6" key="4">
    <citation type="submission" date="2019-03" db="UniProtKB">
        <authorList>
            <consortium name="EnsemblPlants"/>
        </authorList>
    </citation>
    <scope>IDENTIFICATION</scope>
</reference>
<reference evidence="7" key="1">
    <citation type="journal article" date="2014" name="Science">
        <title>Ancient hybridizations among the ancestral genomes of bread wheat.</title>
        <authorList>
            <consortium name="International Wheat Genome Sequencing Consortium,"/>
            <person name="Marcussen T."/>
            <person name="Sandve S.R."/>
            <person name="Heier L."/>
            <person name="Spannagl M."/>
            <person name="Pfeifer M."/>
            <person name="Jakobsen K.S."/>
            <person name="Wulff B.B."/>
            <person name="Steuernagel B."/>
            <person name="Mayer K.F."/>
            <person name="Olsen O.A."/>
        </authorList>
    </citation>
    <scope>NUCLEOTIDE SEQUENCE [LARGE SCALE GENOMIC DNA]</scope>
    <source>
        <strain evidence="7">cv. AL8/78</strain>
    </source>
</reference>
<dbReference type="Gene3D" id="3.20.140.10">
    <property type="entry name" value="nicotinate phosphoribosyltransferase"/>
    <property type="match status" value="1"/>
</dbReference>
<dbReference type="PANTHER" id="PTHR11098">
    <property type="entry name" value="NICOTINATE PHOSPHORIBOSYLTRANSFERASE"/>
    <property type="match status" value="1"/>
</dbReference>